<keyword evidence="3" id="KW-0479">Metal-binding</keyword>
<reference evidence="19" key="1">
    <citation type="submission" date="2016-11" db="UniProtKB">
        <authorList>
            <consortium name="WormBaseParasite"/>
        </authorList>
    </citation>
    <scope>IDENTIFICATION</scope>
</reference>
<dbReference type="SMART" id="SM00343">
    <property type="entry name" value="ZnF_C2HC"/>
    <property type="match status" value="2"/>
</dbReference>
<keyword evidence="10" id="KW-0539">Nucleus</keyword>
<evidence type="ECO:0000256" key="1">
    <source>
        <dbReference type="ARBA" id="ARBA00004123"/>
    </source>
</evidence>
<evidence type="ECO:0000259" key="14">
    <source>
        <dbReference type="PROSITE" id="PS51030"/>
    </source>
</evidence>
<feature type="region of interest" description="Disordered" evidence="12">
    <location>
        <begin position="849"/>
        <end position="878"/>
    </location>
</feature>
<feature type="domain" description="Nuclear receptor" evidence="14">
    <location>
        <begin position="370"/>
        <end position="445"/>
    </location>
</feature>
<dbReference type="InterPro" id="IPR036875">
    <property type="entry name" value="Znf_CCHC_sf"/>
</dbReference>
<dbReference type="Gene3D" id="3.30.50.10">
    <property type="entry name" value="Erythroid Transcription Factor GATA-1, subunit A"/>
    <property type="match status" value="1"/>
</dbReference>
<evidence type="ECO:0000313" key="16">
    <source>
        <dbReference type="EMBL" id="CAD5210739.1"/>
    </source>
</evidence>
<dbReference type="SMART" id="SM00399">
    <property type="entry name" value="ZnF_C4"/>
    <property type="match status" value="1"/>
</dbReference>
<dbReference type="Gene3D" id="2.40.50.140">
    <property type="entry name" value="Nucleic acid-binding proteins"/>
    <property type="match status" value="1"/>
</dbReference>
<dbReference type="Proteomes" id="UP000095284">
    <property type="component" value="Unplaced"/>
</dbReference>
<dbReference type="InterPro" id="IPR013088">
    <property type="entry name" value="Znf_NHR/GATA"/>
</dbReference>
<dbReference type="EMBL" id="CAJFDI010000001">
    <property type="protein sequence ID" value="CAD5210739.1"/>
    <property type="molecule type" value="Genomic_DNA"/>
</dbReference>
<name>A0A1I7S7S2_BURXY</name>
<dbReference type="InterPro" id="IPR002059">
    <property type="entry name" value="CSP_DNA-bd"/>
</dbReference>
<feature type="compositionally biased region" description="Basic residues" evidence="12">
    <location>
        <begin position="664"/>
        <end position="682"/>
    </location>
</feature>
<keyword evidence="7" id="KW-0238">DNA-binding</keyword>
<dbReference type="GO" id="GO:0030154">
    <property type="term" value="P:cell differentiation"/>
    <property type="evidence" value="ECO:0007669"/>
    <property type="project" value="TreeGrafter"/>
</dbReference>
<feature type="compositionally biased region" description="Polar residues" evidence="12">
    <location>
        <begin position="217"/>
        <end position="233"/>
    </location>
</feature>
<feature type="compositionally biased region" description="Low complexity" evidence="12">
    <location>
        <begin position="308"/>
        <end position="318"/>
    </location>
</feature>
<gene>
    <name evidence="16" type="ORF">BXYJ_LOCUS2079</name>
</gene>
<evidence type="ECO:0000256" key="9">
    <source>
        <dbReference type="ARBA" id="ARBA00023170"/>
    </source>
</evidence>
<dbReference type="GO" id="GO:0005634">
    <property type="term" value="C:nucleus"/>
    <property type="evidence" value="ECO:0007669"/>
    <property type="project" value="UniProtKB-SubCell"/>
</dbReference>
<dbReference type="GO" id="GO:0000978">
    <property type="term" value="F:RNA polymerase II cis-regulatory region sequence-specific DNA binding"/>
    <property type="evidence" value="ECO:0007669"/>
    <property type="project" value="TreeGrafter"/>
</dbReference>
<feature type="region of interest" description="Disordered" evidence="12">
    <location>
        <begin position="645"/>
        <end position="711"/>
    </location>
</feature>
<evidence type="ECO:0000313" key="18">
    <source>
        <dbReference type="Proteomes" id="UP000659654"/>
    </source>
</evidence>
<dbReference type="InterPro" id="IPR001628">
    <property type="entry name" value="Znf_hrmn_rcpt"/>
</dbReference>
<dbReference type="SMART" id="SM00357">
    <property type="entry name" value="CSP"/>
    <property type="match status" value="1"/>
</dbReference>
<dbReference type="Proteomes" id="UP000659654">
    <property type="component" value="Unassembled WGS sequence"/>
</dbReference>
<feature type="domain" description="CSD" evidence="15">
    <location>
        <begin position="727"/>
        <end position="797"/>
    </location>
</feature>
<comment type="subcellular location">
    <subcellularLocation>
        <location evidence="1">Nucleus</location>
    </subcellularLocation>
</comment>
<dbReference type="CDD" id="cd04458">
    <property type="entry name" value="CSP_CDS"/>
    <property type="match status" value="1"/>
</dbReference>
<dbReference type="Pfam" id="PF00313">
    <property type="entry name" value="CSD"/>
    <property type="match status" value="1"/>
</dbReference>
<dbReference type="eggNOG" id="KOG3575">
    <property type="taxonomic scope" value="Eukaryota"/>
</dbReference>
<dbReference type="InterPro" id="IPR011129">
    <property type="entry name" value="CSD"/>
</dbReference>
<keyword evidence="6" id="KW-0805">Transcription regulation</keyword>
<dbReference type="Proteomes" id="UP000582659">
    <property type="component" value="Unassembled WGS sequence"/>
</dbReference>
<feature type="compositionally biased region" description="Low complexity" evidence="12">
    <location>
        <begin position="90"/>
        <end position="116"/>
    </location>
</feature>
<dbReference type="InterPro" id="IPR001878">
    <property type="entry name" value="Znf_CCHC"/>
</dbReference>
<dbReference type="PANTHER" id="PTHR24082">
    <property type="entry name" value="NUCLEAR HORMONE RECEPTOR"/>
    <property type="match status" value="1"/>
</dbReference>
<dbReference type="OrthoDB" id="422005at2759"/>
<feature type="compositionally biased region" description="Basic and acidic residues" evidence="12">
    <location>
        <begin position="171"/>
        <end position="180"/>
    </location>
</feature>
<feature type="compositionally biased region" description="Pro residues" evidence="12">
    <location>
        <begin position="295"/>
        <end position="305"/>
    </location>
</feature>
<feature type="compositionally biased region" description="Gly residues" evidence="12">
    <location>
        <begin position="869"/>
        <end position="878"/>
    </location>
</feature>
<dbReference type="GO" id="GO:0000122">
    <property type="term" value="P:negative regulation of transcription by RNA polymerase II"/>
    <property type="evidence" value="ECO:0007669"/>
    <property type="project" value="TreeGrafter"/>
</dbReference>
<evidence type="ECO:0000259" key="15">
    <source>
        <dbReference type="PROSITE" id="PS51857"/>
    </source>
</evidence>
<dbReference type="GO" id="GO:0045944">
    <property type="term" value="P:positive regulation of transcription by RNA polymerase II"/>
    <property type="evidence" value="ECO:0007669"/>
    <property type="project" value="TreeGrafter"/>
</dbReference>
<keyword evidence="4 11" id="KW-0863">Zinc-finger</keyword>
<keyword evidence="5" id="KW-0862">Zinc</keyword>
<keyword evidence="18" id="KW-1185">Reference proteome</keyword>
<feature type="domain" description="CCHC-type" evidence="13">
    <location>
        <begin position="844"/>
        <end position="859"/>
    </location>
</feature>
<feature type="compositionally biased region" description="Basic and acidic residues" evidence="12">
    <location>
        <begin position="74"/>
        <end position="87"/>
    </location>
</feature>
<evidence type="ECO:0000256" key="6">
    <source>
        <dbReference type="ARBA" id="ARBA00023015"/>
    </source>
</evidence>
<organism evidence="17 19">
    <name type="scientific">Bursaphelenchus xylophilus</name>
    <name type="common">Pinewood nematode worm</name>
    <name type="synonym">Aphelenchoides xylophilus</name>
    <dbReference type="NCBI Taxonomy" id="6326"/>
    <lineage>
        <taxon>Eukaryota</taxon>
        <taxon>Metazoa</taxon>
        <taxon>Ecdysozoa</taxon>
        <taxon>Nematoda</taxon>
        <taxon>Chromadorea</taxon>
        <taxon>Rhabditida</taxon>
        <taxon>Tylenchina</taxon>
        <taxon>Tylenchomorpha</taxon>
        <taxon>Aphelenchoidea</taxon>
        <taxon>Aphelenchoididae</taxon>
        <taxon>Bursaphelenchus</taxon>
    </lineage>
</organism>
<dbReference type="WBParaSite" id="BXY_0906300.1">
    <property type="protein sequence ID" value="BXY_0906300.1"/>
    <property type="gene ID" value="BXY_0906300"/>
</dbReference>
<dbReference type="PROSITE" id="PS50158">
    <property type="entry name" value="ZF_CCHC"/>
    <property type="match status" value="2"/>
</dbReference>
<feature type="region of interest" description="Disordered" evidence="12">
    <location>
        <begin position="217"/>
        <end position="324"/>
    </location>
</feature>
<protein>
    <submittedName>
        <fullName evidence="16">(pine wood nematode) hypothetical protein</fullName>
    </submittedName>
</protein>
<dbReference type="EMBL" id="CAJFCV020000001">
    <property type="protein sequence ID" value="CAG9086915.1"/>
    <property type="molecule type" value="Genomic_DNA"/>
</dbReference>
<feature type="compositionally biased region" description="Polar residues" evidence="12">
    <location>
        <begin position="260"/>
        <end position="272"/>
    </location>
</feature>
<dbReference type="SUPFAM" id="SSF50249">
    <property type="entry name" value="Nucleic acid-binding proteins"/>
    <property type="match status" value="1"/>
</dbReference>
<dbReference type="SMR" id="A0A1I7S7S2"/>
<keyword evidence="9" id="KW-0675">Receptor</keyword>
<sequence>MVMDNVGAPDGIERPTPVYAPFTLPNVLGQPQQPIDPTLYSLLFQMYQRQMPSIPNLEPTIPSQIVEDQGVPEQLHKEESKIHHDEVDSGNETSSIGTGSGSTLSSRSNSMSNDSSLKQRALKAKMATIKEDPEKSMPLTPSSSTSYEHPPTLLPADQLLLTPATNSTTSEKMEQRDDTPKTTVTQENCPFPDLAAVMGSADFGFSQMMAMASGNEGSFSQNQVVGSPGPSRSRNNDADEGNDESKENRTEIVGNKETVVDNQLNGQANHTTPVRPRTELHQPQLPPHGAFAQFPAPPFPMPPGFPGYGVPPNSLPNGQLPPPPGLHPMLFQPYQNYPPPGPMPGLLNNYSPFQQFFPYPMGYPLMFPVSETCKICGDQSSGYHYGVQSCEGCKGFFRRSVQKKTQYQCNRDNNCMMNKQSRVRCQSCRFNRCIESGMKPECVKQDRQRKNEADPENTKNVEMNRAIKAAYDNAFCGPLGTQAEVTNALLNFINGIDPLRNMKEEDKLQLIRQRGMAVLMLRAIYVDPSLKPLCESKVFTNFMNLKPVAIDKQIHAFSAYVLTCGLISDLSPNGRDILSPFTDALPGCLYVHVANIMGKDPEEKIAGVVKREKQKKQKDAKIAEQVTEAASSAEKLKDLRALSLQESGHPKLDEPGTSKSSKLLTKKTVHLKKKVGQPKHGKAGGLKAGVEDEPMETDPEVPQSSKSKKEPLAPERLAKLQTWVGETWTGTTDWFNVKNGYGFIQSTMEDEERSKEKVFVHYSNIQKEDFRSLGENERVEFEVALTDNGLQAINVRGQGGAEIEGHYERPIIGKDRREILRCFKCGSTGHKANKCKKKIEKGACYNCNKMGHTSSNCPEEPRYKRKGGGEGGSGQAAT</sequence>
<evidence type="ECO:0000256" key="2">
    <source>
        <dbReference type="ARBA" id="ARBA00005993"/>
    </source>
</evidence>
<dbReference type="PANTHER" id="PTHR24082:SF507">
    <property type="entry name" value="BILE ACID RECEPTOR-RELATED"/>
    <property type="match status" value="1"/>
</dbReference>
<evidence type="ECO:0000313" key="19">
    <source>
        <dbReference type="WBParaSite" id="BXY_0906300.1"/>
    </source>
</evidence>
<proteinExistence type="inferred from homology"/>
<evidence type="ECO:0000256" key="11">
    <source>
        <dbReference type="PROSITE-ProRule" id="PRU00047"/>
    </source>
</evidence>
<evidence type="ECO:0000256" key="10">
    <source>
        <dbReference type="ARBA" id="ARBA00023242"/>
    </source>
</evidence>
<dbReference type="Pfam" id="PF00098">
    <property type="entry name" value="zf-CCHC"/>
    <property type="match status" value="2"/>
</dbReference>
<dbReference type="InterPro" id="IPR050234">
    <property type="entry name" value="Nuclear_hormone_rcpt_NR1"/>
</dbReference>
<dbReference type="GO" id="GO:0019899">
    <property type="term" value="F:enzyme binding"/>
    <property type="evidence" value="ECO:0007669"/>
    <property type="project" value="UniProtKB-ARBA"/>
</dbReference>
<dbReference type="CDD" id="cd06916">
    <property type="entry name" value="NR_DBD_like"/>
    <property type="match status" value="1"/>
</dbReference>
<dbReference type="eggNOG" id="KOG3070">
    <property type="taxonomic scope" value="Eukaryota"/>
</dbReference>
<dbReference type="PROSITE" id="PS51857">
    <property type="entry name" value="CSD_2"/>
    <property type="match status" value="1"/>
</dbReference>
<dbReference type="Gene3D" id="4.10.60.10">
    <property type="entry name" value="Zinc finger, CCHC-type"/>
    <property type="match status" value="1"/>
</dbReference>
<evidence type="ECO:0000256" key="4">
    <source>
        <dbReference type="ARBA" id="ARBA00022771"/>
    </source>
</evidence>
<dbReference type="Pfam" id="PF00105">
    <property type="entry name" value="zf-C4"/>
    <property type="match status" value="1"/>
</dbReference>
<evidence type="ECO:0000256" key="5">
    <source>
        <dbReference type="ARBA" id="ARBA00022833"/>
    </source>
</evidence>
<dbReference type="SUPFAM" id="SSF57756">
    <property type="entry name" value="Retrovirus zinc finger-like domains"/>
    <property type="match status" value="1"/>
</dbReference>
<dbReference type="SUPFAM" id="SSF57716">
    <property type="entry name" value="Glucocorticoid receptor-like (DNA-binding domain)"/>
    <property type="match status" value="1"/>
</dbReference>
<dbReference type="PRINTS" id="PR00050">
    <property type="entry name" value="COLDSHOCK"/>
</dbReference>
<dbReference type="PROSITE" id="PS00031">
    <property type="entry name" value="NUCLEAR_REC_DBD_1"/>
    <property type="match status" value="1"/>
</dbReference>
<comment type="similarity">
    <text evidence="2">Belongs to the nuclear hormone receptor family.</text>
</comment>
<dbReference type="InterPro" id="IPR012340">
    <property type="entry name" value="NA-bd_OB-fold"/>
</dbReference>
<accession>A0A1I7S7S2</accession>
<dbReference type="AlphaFoldDB" id="A0A1I7S7S2"/>
<evidence type="ECO:0000256" key="7">
    <source>
        <dbReference type="ARBA" id="ARBA00023125"/>
    </source>
</evidence>
<reference evidence="16" key="2">
    <citation type="submission" date="2020-09" db="EMBL/GenBank/DDBJ databases">
        <authorList>
            <person name="Kikuchi T."/>
        </authorList>
    </citation>
    <scope>NUCLEOTIDE SEQUENCE</scope>
    <source>
        <strain evidence="16">Ka4C1</strain>
    </source>
</reference>
<keyword evidence="8" id="KW-0804">Transcription</keyword>
<dbReference type="PRINTS" id="PR00047">
    <property type="entry name" value="STROIDFINGER"/>
</dbReference>
<feature type="domain" description="CCHC-type" evidence="13">
    <location>
        <begin position="821"/>
        <end position="837"/>
    </location>
</feature>
<evidence type="ECO:0000313" key="17">
    <source>
        <dbReference type="Proteomes" id="UP000095284"/>
    </source>
</evidence>
<dbReference type="FunFam" id="3.30.50.10:FF:000030">
    <property type="entry name" value="Nuclear Hormone Receptor family"/>
    <property type="match status" value="1"/>
</dbReference>
<evidence type="ECO:0000259" key="13">
    <source>
        <dbReference type="PROSITE" id="PS50158"/>
    </source>
</evidence>
<dbReference type="GO" id="GO:0004879">
    <property type="term" value="F:nuclear receptor activity"/>
    <property type="evidence" value="ECO:0007669"/>
    <property type="project" value="TreeGrafter"/>
</dbReference>
<feature type="region of interest" description="Disordered" evidence="12">
    <location>
        <begin position="73"/>
        <end position="188"/>
    </location>
</feature>
<dbReference type="GO" id="GO:0008270">
    <property type="term" value="F:zinc ion binding"/>
    <property type="evidence" value="ECO:0007669"/>
    <property type="project" value="UniProtKB-KW"/>
</dbReference>
<dbReference type="PROSITE" id="PS51030">
    <property type="entry name" value="NUCLEAR_REC_DBD_2"/>
    <property type="match status" value="1"/>
</dbReference>
<evidence type="ECO:0000256" key="12">
    <source>
        <dbReference type="SAM" id="MobiDB-lite"/>
    </source>
</evidence>
<evidence type="ECO:0000256" key="8">
    <source>
        <dbReference type="ARBA" id="ARBA00023163"/>
    </source>
</evidence>
<evidence type="ECO:0000256" key="3">
    <source>
        <dbReference type="ARBA" id="ARBA00022723"/>
    </source>
</evidence>